<dbReference type="OrthoDB" id="2374334at2"/>
<sequence length="1141" mass="114449">MWMELGDQQGDLKRTLSGIASAAIVLGAISPMAFAQTSSSGLTPAGQLPIVVNGQVLSNPYEMVGMDSGNKTGFFPIYYFDQALEKIGITATWNGATHTWALTDSNVNASNVQVAGGMGTGNTTVTLNGTPIKMFYTQVAKDPAGGPVTTYMPIYYINNILSALGIHGTFSGQTGLNITTGQTLAGSLSAITVTGATSGTGTSSSPAVALNNGKVTLSTTLTDSNGNPIGNAAVTFNFSEYGALPSNAPTVTNASGATIPATTGSTAYQYTVYTNSSGVASITVSGPVGLTYAYQVTATAPISNGSNQMISSQPAYVEFVANNQAGIAPYGTASQPYSASLGTAVPITVILPPGANGQPQANVLVTLSLSNPNGGTNYAYFTNSSGANLGTQIQVTTNSSGVAQAWVSDANAQPVVVTANVSNATNVSNTSVSTYLNFGQAGVPASIANYNDPYSALVANGQQPLAGTTVTITGTLVDAAGNPVANGQVLVTGSSSSGDFGYVTTSNGKSTTTDFPSVGTLQPGQPVSSALGDVITADANGNFSLQVTDTQNEQASLTFYSVSNGVISPVGVIKTDTLKFAVNNQLSTIALGATDAQADGNQYTNLTGLTGSDNAPVPVYVDPQNPSGTMVTNQSITYTLSVSSGDIVGIGSGAYLAPTNANNSTIPINSGNGLSSVQVTVTALGNNQYQISVPGQQGVLTTSSPDFTVLVKGSTGSTKLTVSSGSLSSTATITFTSSNPTVVASLTPVSSVLAAGQNETVTFTVEDADGNPVSGNTQVAITAHDSNDPLWITAVNGTNLSEYETINGAATSVSTPIPLGTSSYATSGGSTLYPAYTNSGYFKNGVSISGVVSWDGTVGDPIYVTTNSQGQVTLTLQNGNVTYFDGNNTTLSNGISVAGTSGSEGFYTYSSDTAATASDLTNMGVLVIGQANGDASTSLGTIYIGSGGATQTPAAFTYVDANNHSYTYSNTSDTFTVSSTQSVSGGNYAITSFTPVGGTATSTIPSGVSVNSSTGTVSVSQNAAVGTYTVSYNLNGVTESTGTFKVYSGSGVAPTEITGSSVTVPAATYSGTLKVTVSNGGSPLYVNVTAGESANAVAAAIYNALVNANISGDTFSVSGSTVSVTAASGSPTLTVVDATNF</sequence>
<dbReference type="Gene3D" id="2.60.40.10">
    <property type="entry name" value="Immunoglobulins"/>
    <property type="match status" value="2"/>
</dbReference>
<evidence type="ECO:0000313" key="1">
    <source>
        <dbReference type="EMBL" id="SIT09303.1"/>
    </source>
</evidence>
<dbReference type="EMBL" id="FTOO01000013">
    <property type="protein sequence ID" value="SIT09303.1"/>
    <property type="molecule type" value="Genomic_DNA"/>
</dbReference>
<dbReference type="STRING" id="252246.SAMN05421799_11321"/>
<proteinExistence type="predicted"/>
<gene>
    <name evidence="1" type="ORF">SAMN05421799_11321</name>
</gene>
<evidence type="ECO:0000313" key="2">
    <source>
        <dbReference type="Proteomes" id="UP000186156"/>
    </source>
</evidence>
<dbReference type="Proteomes" id="UP000186156">
    <property type="component" value="Unassembled WGS sequence"/>
</dbReference>
<dbReference type="RefSeq" id="WP_143232662.1">
    <property type="nucleotide sequence ID" value="NZ_FTOO01000013.1"/>
</dbReference>
<organism evidence="1 2">
    <name type="scientific">Alicyclobacillus vulcanalis</name>
    <dbReference type="NCBI Taxonomy" id="252246"/>
    <lineage>
        <taxon>Bacteria</taxon>
        <taxon>Bacillati</taxon>
        <taxon>Bacillota</taxon>
        <taxon>Bacilli</taxon>
        <taxon>Bacillales</taxon>
        <taxon>Alicyclobacillaceae</taxon>
        <taxon>Alicyclobacillus</taxon>
    </lineage>
</organism>
<dbReference type="AlphaFoldDB" id="A0A1N7PF86"/>
<dbReference type="InterPro" id="IPR013783">
    <property type="entry name" value="Ig-like_fold"/>
</dbReference>
<reference evidence="2" key="1">
    <citation type="submission" date="2017-01" db="EMBL/GenBank/DDBJ databases">
        <authorList>
            <person name="Varghese N."/>
            <person name="Submissions S."/>
        </authorList>
    </citation>
    <scope>NUCLEOTIDE SEQUENCE [LARGE SCALE GENOMIC DNA]</scope>
    <source>
        <strain evidence="2">DSM 16176</strain>
    </source>
</reference>
<name>A0A1N7PF86_9BACL</name>
<keyword evidence="2" id="KW-1185">Reference proteome</keyword>
<protein>
    <submittedName>
        <fullName evidence="1">Uncharacterized protein</fullName>
    </submittedName>
</protein>
<accession>A0A1N7PF86</accession>